<protein>
    <submittedName>
        <fullName evidence="3">Uncharacterized protein</fullName>
    </submittedName>
</protein>
<comment type="caution">
    <text evidence="3">The sequence shown here is derived from an EMBL/GenBank/DDBJ whole genome shotgun (WGS) entry which is preliminary data.</text>
</comment>
<feature type="transmembrane region" description="Helical" evidence="2">
    <location>
        <begin position="368"/>
        <end position="389"/>
    </location>
</feature>
<accession>A0A4S2AY14</accession>
<evidence type="ECO:0000256" key="1">
    <source>
        <dbReference type="SAM" id="Coils"/>
    </source>
</evidence>
<keyword evidence="2" id="KW-0472">Membrane</keyword>
<dbReference type="SUPFAM" id="SSF48452">
    <property type="entry name" value="TPR-like"/>
    <property type="match status" value="1"/>
</dbReference>
<evidence type="ECO:0000313" key="4">
    <source>
        <dbReference type="Proteomes" id="UP000310532"/>
    </source>
</evidence>
<evidence type="ECO:0000313" key="3">
    <source>
        <dbReference type="EMBL" id="TGY06486.1"/>
    </source>
</evidence>
<keyword evidence="4" id="KW-1185">Reference proteome</keyword>
<dbReference type="SMART" id="SM00028">
    <property type="entry name" value="TPR"/>
    <property type="match status" value="4"/>
</dbReference>
<keyword evidence="2" id="KW-1133">Transmembrane helix</keyword>
<sequence>MKKLLYLGLLSVCVLLGSCVEKNVSNVFDKVEGYMDVCPDSALLLLEQIPHSEELRGKQRADYALLLTQARDKNYLDSLQSDSLIKIAVDYYKNGEDKVKAGKALFYYGKVMDLQGNDMLAMQAYLNALAKLEKTEEYKLQGLAYEYIGILNADRKLHKDALDNYQSSVYCFQKAADTLGVIYVYRDIARIYYVEQKYDSVYNYINRALSLCEKKKGCISFERVIPSLLQVKGIAKRNEGDLGDAIALLKTAVETEQDRHSMHHCSMSLGNIYLNQNKLDEAKRYFTLALKSERPRTLAGAYHYLYLLEKRQKKYAIALYFKEKSDSLLSVDLDAKQASQILTLQRKYEKGKLLLEKQQVEHEKKIQFYFGMVIVLFIILLCLVLYFLLRKKYKEMFRKNMQVIKENECMIKRYVYELDMLKQKAGETAETNREKVGKLNQKILLLESENKKIRENVCVNGVYLLEQLKKEKLIVKNMTKQEKEQLLEYMDLIYGNLISRLKKDFKLTSGNLILIALLKVGFTTTELMFTFDCEMNSIFTKKRRLRENLNLDTNDKLEEFITLY</sequence>
<name>A0A4S2AY14_9BACE</name>
<keyword evidence="1" id="KW-0175">Coiled coil</keyword>
<feature type="coiled-coil region" evidence="1">
    <location>
        <begin position="436"/>
        <end position="485"/>
    </location>
</feature>
<dbReference type="AlphaFoldDB" id="A0A4S2AY14"/>
<keyword evidence="2" id="KW-0812">Transmembrane</keyword>
<dbReference type="InterPro" id="IPR019734">
    <property type="entry name" value="TPR_rpt"/>
</dbReference>
<gene>
    <name evidence="3" type="ORF">E5355_08890</name>
</gene>
<dbReference type="Gene3D" id="1.25.40.10">
    <property type="entry name" value="Tetratricopeptide repeat domain"/>
    <property type="match status" value="2"/>
</dbReference>
<dbReference type="RefSeq" id="WP_136010073.1">
    <property type="nucleotide sequence ID" value="NZ_SRYZ01000016.1"/>
</dbReference>
<proteinExistence type="predicted"/>
<reference evidence="3 4" key="1">
    <citation type="submission" date="2019-04" db="EMBL/GenBank/DDBJ databases">
        <title>Microbes associate with the intestines of laboratory mice.</title>
        <authorList>
            <person name="Navarre W."/>
            <person name="Wong E."/>
            <person name="Huang K."/>
            <person name="Tropini C."/>
            <person name="Ng K."/>
            <person name="Yu B."/>
        </authorList>
    </citation>
    <scope>NUCLEOTIDE SEQUENCE [LARGE SCALE GENOMIC DNA]</scope>
    <source>
        <strain evidence="3 4">NM69_E16B</strain>
    </source>
</reference>
<dbReference type="EMBL" id="SRYZ01000016">
    <property type="protein sequence ID" value="TGY06486.1"/>
    <property type="molecule type" value="Genomic_DNA"/>
</dbReference>
<dbReference type="Proteomes" id="UP000310532">
    <property type="component" value="Unassembled WGS sequence"/>
</dbReference>
<dbReference type="PROSITE" id="PS51257">
    <property type="entry name" value="PROKAR_LIPOPROTEIN"/>
    <property type="match status" value="1"/>
</dbReference>
<evidence type="ECO:0000256" key="2">
    <source>
        <dbReference type="SAM" id="Phobius"/>
    </source>
</evidence>
<organism evidence="3 4">
    <name type="scientific">Bacteroides muris</name>
    <name type="common">ex Afrizal et al. 2022</name>
    <dbReference type="NCBI Taxonomy" id="2516960"/>
    <lineage>
        <taxon>Bacteria</taxon>
        <taxon>Pseudomonadati</taxon>
        <taxon>Bacteroidota</taxon>
        <taxon>Bacteroidia</taxon>
        <taxon>Bacteroidales</taxon>
        <taxon>Bacteroidaceae</taxon>
        <taxon>Bacteroides</taxon>
    </lineage>
</organism>
<dbReference type="InterPro" id="IPR011990">
    <property type="entry name" value="TPR-like_helical_dom_sf"/>
</dbReference>